<dbReference type="OrthoDB" id="5835618at2759"/>
<dbReference type="EMBL" id="KK107185">
    <property type="protein sequence ID" value="EZA55817.1"/>
    <property type="molecule type" value="Genomic_DNA"/>
</dbReference>
<organism evidence="9 11">
    <name type="scientific">Ooceraea biroi</name>
    <name type="common">Clonal raider ant</name>
    <name type="synonym">Cerapachys biroi</name>
    <dbReference type="NCBI Taxonomy" id="2015173"/>
    <lineage>
        <taxon>Eukaryota</taxon>
        <taxon>Metazoa</taxon>
        <taxon>Ecdysozoa</taxon>
        <taxon>Arthropoda</taxon>
        <taxon>Hexapoda</taxon>
        <taxon>Insecta</taxon>
        <taxon>Pterygota</taxon>
        <taxon>Neoptera</taxon>
        <taxon>Endopterygota</taxon>
        <taxon>Hymenoptera</taxon>
        <taxon>Apocrita</taxon>
        <taxon>Aculeata</taxon>
        <taxon>Formicoidea</taxon>
        <taxon>Formicidae</taxon>
        <taxon>Dorylinae</taxon>
        <taxon>Ooceraea</taxon>
    </lineage>
</organism>
<keyword evidence="11" id="KW-1185">Reference proteome</keyword>
<reference evidence="10" key="2">
    <citation type="journal article" date="2018" name="Genome Res.">
        <title>The genomic architecture and molecular evolution of ant odorant receptors.</title>
        <authorList>
            <person name="McKenzie S.K."/>
            <person name="Kronauer D.J.C."/>
        </authorList>
    </citation>
    <scope>NUCLEOTIDE SEQUENCE [LARGE SCALE GENOMIC DNA]</scope>
    <source>
        <strain evidence="10">Clonal line C1</strain>
    </source>
</reference>
<dbReference type="Pfam" id="PF07147">
    <property type="entry name" value="PDCD9"/>
    <property type="match status" value="1"/>
</dbReference>
<dbReference type="GO" id="GO:0003735">
    <property type="term" value="F:structural constituent of ribosome"/>
    <property type="evidence" value="ECO:0007669"/>
    <property type="project" value="InterPro"/>
</dbReference>
<keyword evidence="2" id="KW-0809">Transit peptide</keyword>
<evidence type="ECO:0000256" key="1">
    <source>
        <dbReference type="ARBA" id="ARBA00004173"/>
    </source>
</evidence>
<dbReference type="OMA" id="WERGWHD"/>
<dbReference type="EMBL" id="QOIP01000012">
    <property type="protein sequence ID" value="RLU15908.1"/>
    <property type="molecule type" value="Genomic_DNA"/>
</dbReference>
<protein>
    <recommendedName>
        <fullName evidence="7">Large ribosomal subunit protein mL37</fullName>
    </recommendedName>
    <alternativeName>
        <fullName evidence="8">39S ribosomal protein L37, mitochondrial</fullName>
    </alternativeName>
</protein>
<keyword evidence="4" id="KW-0496">Mitochondrion</keyword>
<comment type="subcellular location">
    <subcellularLocation>
        <location evidence="1">Mitochondrion</location>
    </subcellularLocation>
</comment>
<name>A0A026WIE1_OOCBI</name>
<dbReference type="GO" id="GO:0005739">
    <property type="term" value="C:mitochondrion"/>
    <property type="evidence" value="ECO:0007669"/>
    <property type="project" value="UniProtKB-SubCell"/>
</dbReference>
<evidence type="ECO:0000256" key="4">
    <source>
        <dbReference type="ARBA" id="ARBA00023128"/>
    </source>
</evidence>
<dbReference type="STRING" id="2015173.A0A026WIE1"/>
<proteinExistence type="inferred from homology"/>
<evidence type="ECO:0000256" key="8">
    <source>
        <dbReference type="ARBA" id="ARBA00041617"/>
    </source>
</evidence>
<reference evidence="10" key="3">
    <citation type="submission" date="2018-07" db="EMBL/GenBank/DDBJ databases">
        <authorList>
            <person name="Mckenzie S.K."/>
            <person name="Kronauer D.J.C."/>
        </authorList>
    </citation>
    <scope>NUCLEOTIDE SEQUENCE</scope>
    <source>
        <strain evidence="10">Clonal line C1</strain>
    </source>
</reference>
<evidence type="ECO:0000256" key="6">
    <source>
        <dbReference type="ARBA" id="ARBA00037985"/>
    </source>
</evidence>
<evidence type="ECO:0000256" key="5">
    <source>
        <dbReference type="ARBA" id="ARBA00023274"/>
    </source>
</evidence>
<keyword evidence="5" id="KW-0687">Ribonucleoprotein</keyword>
<reference evidence="9 11" key="1">
    <citation type="journal article" date="2014" name="Curr. Biol.">
        <title>The genome of the clonal raider ant Cerapachys biroi.</title>
        <authorList>
            <person name="Oxley P.R."/>
            <person name="Ji L."/>
            <person name="Fetter-Pruneda I."/>
            <person name="McKenzie S.K."/>
            <person name="Li C."/>
            <person name="Hu H."/>
            <person name="Zhang G."/>
            <person name="Kronauer D.J."/>
        </authorList>
    </citation>
    <scope>NUCLEOTIDE SEQUENCE [LARGE SCALE GENOMIC DNA]</scope>
</reference>
<dbReference type="Proteomes" id="UP000053097">
    <property type="component" value="Unassembled WGS sequence"/>
</dbReference>
<evidence type="ECO:0000256" key="7">
    <source>
        <dbReference type="ARBA" id="ARBA00039442"/>
    </source>
</evidence>
<keyword evidence="3 9" id="KW-0689">Ribosomal protein</keyword>
<evidence type="ECO:0000313" key="9">
    <source>
        <dbReference type="EMBL" id="EZA55817.1"/>
    </source>
</evidence>
<dbReference type="AlphaFoldDB" id="A0A026WIE1"/>
<dbReference type="Proteomes" id="UP000279307">
    <property type="component" value="Chromosome 12"/>
</dbReference>
<dbReference type="InterPro" id="IPR010793">
    <property type="entry name" value="Ribosomal_mL37/mL65"/>
</dbReference>
<dbReference type="InterPro" id="IPR052482">
    <property type="entry name" value="mtLSU_mL37"/>
</dbReference>
<gene>
    <name evidence="10" type="ORF">DMN91_011665</name>
    <name evidence="9" type="ORF">X777_03992</name>
</gene>
<comment type="similarity">
    <text evidence="6">Belongs to the mitochondrion-specific ribosomal protein mL37 family.</text>
</comment>
<dbReference type="GO" id="GO:0006412">
    <property type="term" value="P:translation"/>
    <property type="evidence" value="ECO:0007669"/>
    <property type="project" value="InterPro"/>
</dbReference>
<sequence length="411" mass="47491">MKLTQVLCKHHIGRTIRQMWYQRRQRKVTETETERHLSQFRIQIKDALDLIKPKVERENIELPPRPPRVTYDETHPAWKTRTCLIVRDHNVLQEGLPQAQILTNTISLSDLPSSIEDSLPDLPGHVDDIVKRAIYNSSIFDAYQEKLPVKKDPLRPAWVFPRDFGISNGRRMRNLSRKFLQICESISGPSVAEKRCILYNEPMKLSFDKETDLIQFKLKSDVVIMSASPLKSIDDPDSHVEIDLPSIYPLHHTISLDKTNFYRTEDVYPIRSVNILSPWKNVHTIFAFHNPRKVRNLTELAVTESQIAGCTMIKSYTAAASCARYRFGASVTELPEPVTVQAVQTDGRRYQFFVFQLNSLDVNDAGVKNFWYTLPPLALYEKAQYDDGRPVLEGYNPEVFRRIVAFYRNGS</sequence>
<evidence type="ECO:0000256" key="2">
    <source>
        <dbReference type="ARBA" id="ARBA00022946"/>
    </source>
</evidence>
<evidence type="ECO:0000313" key="10">
    <source>
        <dbReference type="EMBL" id="RLU15908.1"/>
    </source>
</evidence>
<dbReference type="GO" id="GO:0005840">
    <property type="term" value="C:ribosome"/>
    <property type="evidence" value="ECO:0007669"/>
    <property type="project" value="UniProtKB-KW"/>
</dbReference>
<evidence type="ECO:0000313" key="11">
    <source>
        <dbReference type="Proteomes" id="UP000053097"/>
    </source>
</evidence>
<evidence type="ECO:0000256" key="3">
    <source>
        <dbReference type="ARBA" id="ARBA00022980"/>
    </source>
</evidence>
<dbReference type="PANTHER" id="PTHR15889:SF2">
    <property type="entry name" value="LARGE RIBOSOMAL SUBUNIT PROTEIN ML37"/>
    <property type="match status" value="1"/>
</dbReference>
<accession>A0A026WIE1</accession>
<dbReference type="PANTHER" id="PTHR15889">
    <property type="entry name" value="MITOCHONDRIAL RIBOSOMAL PROTEIN L37"/>
    <property type="match status" value="1"/>
</dbReference>
<dbReference type="GO" id="GO:1990904">
    <property type="term" value="C:ribonucleoprotein complex"/>
    <property type="evidence" value="ECO:0007669"/>
    <property type="project" value="UniProtKB-KW"/>
</dbReference>